<feature type="active site" description="Proton donor/acceptor" evidence="7">
    <location>
        <position position="189"/>
    </location>
</feature>
<organism evidence="9 10">
    <name type="scientific">Myroides pelagicus</name>
    <dbReference type="NCBI Taxonomy" id="270914"/>
    <lineage>
        <taxon>Bacteria</taxon>
        <taxon>Pseudomonadati</taxon>
        <taxon>Bacteroidota</taxon>
        <taxon>Flavobacteriia</taxon>
        <taxon>Flavobacteriales</taxon>
        <taxon>Flavobacteriaceae</taxon>
        <taxon>Myroides</taxon>
    </lineage>
</organism>
<dbReference type="InterPro" id="IPR004635">
    <property type="entry name" value="Pept_S49_SppA"/>
</dbReference>
<comment type="caution">
    <text evidence="9">The sequence shown here is derived from an EMBL/GenBank/DDBJ whole genome shotgun (WGS) entry which is preliminary data.</text>
</comment>
<feature type="domain" description="Peptidase S49" evidence="8">
    <location>
        <begin position="121"/>
        <end position="273"/>
    </location>
</feature>
<dbReference type="RefSeq" id="WP_155036834.1">
    <property type="nucleotide sequence ID" value="NZ_JAYMMG010000002.1"/>
</dbReference>
<dbReference type="PANTHER" id="PTHR33209">
    <property type="entry name" value="PROTEASE 4"/>
    <property type="match status" value="1"/>
</dbReference>
<evidence type="ECO:0000256" key="7">
    <source>
        <dbReference type="PIRSR" id="PIRSR001217-1"/>
    </source>
</evidence>
<keyword evidence="3" id="KW-0645">Protease</keyword>
<evidence type="ECO:0000259" key="8">
    <source>
        <dbReference type="Pfam" id="PF01343"/>
    </source>
</evidence>
<comment type="similarity">
    <text evidence="2">Belongs to the peptidase S49 family.</text>
</comment>
<keyword evidence="5" id="KW-0720">Serine protease</keyword>
<name>A0A7K1GPM4_9FLAO</name>
<evidence type="ECO:0000256" key="5">
    <source>
        <dbReference type="ARBA" id="ARBA00022825"/>
    </source>
</evidence>
<feature type="active site" description="Nucleophile" evidence="7">
    <location>
        <position position="385"/>
    </location>
</feature>
<accession>A0A7K1GPM4</accession>
<evidence type="ECO:0000313" key="10">
    <source>
        <dbReference type="Proteomes" id="UP000488936"/>
    </source>
</evidence>
<dbReference type="PANTHER" id="PTHR33209:SF1">
    <property type="entry name" value="PEPTIDASE S49 DOMAIN-CONTAINING PROTEIN"/>
    <property type="match status" value="1"/>
</dbReference>
<dbReference type="PIRSF" id="PIRSF001217">
    <property type="entry name" value="Protease_4_SppA"/>
    <property type="match status" value="1"/>
</dbReference>
<dbReference type="OrthoDB" id="9764363at2"/>
<reference evidence="9 10" key="1">
    <citation type="journal article" date="2006" name="Int. J. Syst. Evol. Microbiol.">
        <title>Myroides pelagicus sp. nov., isolated from seawater in Thailand.</title>
        <authorList>
            <person name="Yoon J."/>
            <person name="Maneerat S."/>
            <person name="Kawai F."/>
            <person name="Yokota A."/>
        </authorList>
    </citation>
    <scope>NUCLEOTIDE SEQUENCE [LARGE SCALE GENOMIC DNA]</scope>
    <source>
        <strain evidence="9 10">SM1T</strain>
    </source>
</reference>
<dbReference type="GO" id="GO:0008236">
    <property type="term" value="F:serine-type peptidase activity"/>
    <property type="evidence" value="ECO:0007669"/>
    <property type="project" value="UniProtKB-KW"/>
</dbReference>
<dbReference type="EMBL" id="WMJY01000044">
    <property type="protein sequence ID" value="MTH30862.1"/>
    <property type="molecule type" value="Genomic_DNA"/>
</dbReference>
<dbReference type="Gene3D" id="3.90.226.10">
    <property type="entry name" value="2-enoyl-CoA Hydratase, Chain A, domain 1"/>
    <property type="match status" value="3"/>
</dbReference>
<proteinExistence type="inferred from homology"/>
<keyword evidence="10" id="KW-1185">Reference proteome</keyword>
<evidence type="ECO:0000256" key="2">
    <source>
        <dbReference type="ARBA" id="ARBA00008683"/>
    </source>
</evidence>
<dbReference type="InterPro" id="IPR047217">
    <property type="entry name" value="S49_SppA_67K_type_N"/>
</dbReference>
<comment type="subcellular location">
    <subcellularLocation>
        <location evidence="1">Membrane</location>
    </subcellularLocation>
</comment>
<dbReference type="Pfam" id="PF01343">
    <property type="entry name" value="Peptidase_S49"/>
    <property type="match status" value="2"/>
</dbReference>
<dbReference type="AlphaFoldDB" id="A0A7K1GPM4"/>
<sequence length="589" mass="65336">MRFLRNVLATIVGLFVFSFLAFFMLISIGAALGSSSEAKVTVKEKTVLELDLSKVKYDYGGKYNFKDLNFVDEDNSGLANVLNAIAVAKSDDKIQGISILNNTSTLGVSQRGELRQALKDFKESGKFVLSYANMYSQSEYYLSSVADTIYVNPVGEFDFRGLATEILYMKDLQEKTGVKMEVIRHGKYKSAVEPFLENKMSEANHEQISVFLNSIWASVVKDIAESRSISVDKLNELAENLGARTPELALKNGLVDKVAYEDEYHAAIKKAIGVAADKDYNTLKILDYVKSVKSVTALKVKDDQIAVIYAQGQIMSGEGNVNYIGEGSINRALKKARKNDKVKAIVLRVDSPGGSALTSDLIWREIELTKKEKPVIVSMGSVAASGGYYISCNADRIFADETTITGSIGVFGMLPNFSEVASKYGVNAQQVRTHKNAIMYSPFKPIEESTKGYITESIEKVYDTFVSRVAAGRNMTVEQVDSIAQGRVWTGTDALQNGLVDEIGGLKEAIDYAVSKVELEDYQVVNYPEYELTFDDLLRKYLGASMVKTQDELIKEKIGEDNFELIERLNYFNSMKGVQAMLPYELTIY</sequence>
<dbReference type="NCBIfam" id="TIGR00705">
    <property type="entry name" value="SppA_67K"/>
    <property type="match status" value="1"/>
</dbReference>
<keyword evidence="6" id="KW-0472">Membrane</keyword>
<keyword evidence="4" id="KW-0378">Hydrolase</keyword>
<dbReference type="GO" id="GO:0006465">
    <property type="term" value="P:signal peptide processing"/>
    <property type="evidence" value="ECO:0007669"/>
    <property type="project" value="InterPro"/>
</dbReference>
<dbReference type="SUPFAM" id="SSF52096">
    <property type="entry name" value="ClpP/crotonase"/>
    <property type="match status" value="2"/>
</dbReference>
<dbReference type="CDD" id="cd07018">
    <property type="entry name" value="S49_SppA_67K_type"/>
    <property type="match status" value="1"/>
</dbReference>
<gene>
    <name evidence="9" type="primary">sppA</name>
    <name evidence="9" type="ORF">GJV77_13325</name>
</gene>
<dbReference type="NCBIfam" id="TIGR00706">
    <property type="entry name" value="SppA_dom"/>
    <property type="match status" value="1"/>
</dbReference>
<feature type="domain" description="Peptidase S49" evidence="8">
    <location>
        <begin position="369"/>
        <end position="518"/>
    </location>
</feature>
<evidence type="ECO:0000256" key="3">
    <source>
        <dbReference type="ARBA" id="ARBA00022670"/>
    </source>
</evidence>
<dbReference type="GO" id="GO:0016020">
    <property type="term" value="C:membrane"/>
    <property type="evidence" value="ECO:0007669"/>
    <property type="project" value="UniProtKB-SubCell"/>
</dbReference>
<dbReference type="InterPro" id="IPR029045">
    <property type="entry name" value="ClpP/crotonase-like_dom_sf"/>
</dbReference>
<dbReference type="Gene3D" id="6.20.330.10">
    <property type="match status" value="1"/>
</dbReference>
<dbReference type="Proteomes" id="UP000488936">
    <property type="component" value="Unassembled WGS sequence"/>
</dbReference>
<dbReference type="InterPro" id="IPR004634">
    <property type="entry name" value="Pept_S49_pIV"/>
</dbReference>
<dbReference type="CDD" id="cd07023">
    <property type="entry name" value="S49_Sppa_N_C"/>
    <property type="match status" value="1"/>
</dbReference>
<protein>
    <submittedName>
        <fullName evidence="9">Signal peptide peptidase SppA</fullName>
    </submittedName>
</protein>
<dbReference type="InterPro" id="IPR002142">
    <property type="entry name" value="Peptidase_S49"/>
</dbReference>
<dbReference type="InterPro" id="IPR047272">
    <property type="entry name" value="S49_SppA_C"/>
</dbReference>
<evidence type="ECO:0000256" key="1">
    <source>
        <dbReference type="ARBA" id="ARBA00004370"/>
    </source>
</evidence>
<evidence type="ECO:0000256" key="4">
    <source>
        <dbReference type="ARBA" id="ARBA00022801"/>
    </source>
</evidence>
<evidence type="ECO:0000313" key="9">
    <source>
        <dbReference type="EMBL" id="MTH30862.1"/>
    </source>
</evidence>
<evidence type="ECO:0000256" key="6">
    <source>
        <dbReference type="ARBA" id="ARBA00023136"/>
    </source>
</evidence>